<evidence type="ECO:0008006" key="3">
    <source>
        <dbReference type="Google" id="ProtNLM"/>
    </source>
</evidence>
<dbReference type="RefSeq" id="WP_053781909.1">
    <property type="nucleotide sequence ID" value="NZ_LITU01000061.1"/>
</dbReference>
<keyword evidence="2" id="KW-1185">Reference proteome</keyword>
<protein>
    <recommendedName>
        <fullName evidence="3">Exosporium protein C</fullName>
    </recommendedName>
</protein>
<evidence type="ECO:0000313" key="1">
    <source>
        <dbReference type="EMBL" id="KOY15400.1"/>
    </source>
</evidence>
<accession>A0A0M9BMK7</accession>
<dbReference type="PATRIC" id="fig|1705561.3.peg.3443"/>
<proteinExistence type="predicted"/>
<gene>
    <name evidence="1" type="ORF">AMS66_16810</name>
</gene>
<name>A0A0M9BMK7_9BACL</name>
<dbReference type="EMBL" id="LITU01000061">
    <property type="protein sequence ID" value="KOY15400.1"/>
    <property type="molecule type" value="Genomic_DNA"/>
</dbReference>
<sequence>MTKLLDARTSQNASYGNTISIPLPANTPVAIGEVGLDATDAGGNIRVQLSGIAELAFPTTPPFDSVIAFSIARGTDSLVAYALYSVSVSEANPNAVQVVTINASDFNVPLPPSNELVYTLYLFCTADATRIGIESFNAVAYSD</sequence>
<organism evidence="1 2">
    <name type="scientific">Paenibacillus xylanivorans</name>
    <dbReference type="NCBI Taxonomy" id="1705561"/>
    <lineage>
        <taxon>Bacteria</taxon>
        <taxon>Bacillati</taxon>
        <taxon>Bacillota</taxon>
        <taxon>Bacilli</taxon>
        <taxon>Bacillales</taxon>
        <taxon>Paenibacillaceae</taxon>
        <taxon>Paenibacillus</taxon>
    </lineage>
</organism>
<evidence type="ECO:0000313" key="2">
    <source>
        <dbReference type="Proteomes" id="UP000037688"/>
    </source>
</evidence>
<dbReference type="Proteomes" id="UP000037688">
    <property type="component" value="Unassembled WGS sequence"/>
</dbReference>
<reference evidence="1 2" key="1">
    <citation type="submission" date="2015-08" db="EMBL/GenBank/DDBJ databases">
        <title>Draft genome sequence of cellulolytic and xylanolytic Paenibacillus sp. A59, isolated from a decaying forest soil from Patagonia, Argentina.</title>
        <authorList>
            <person name="Ghio S."/>
            <person name="Caceres A.M."/>
            <person name="Talia P."/>
            <person name="Grasso D."/>
            <person name="Campos E."/>
        </authorList>
    </citation>
    <scope>NUCLEOTIDE SEQUENCE [LARGE SCALE GENOMIC DNA]</scope>
    <source>
        <strain evidence="1 2">A59</strain>
    </source>
</reference>
<dbReference type="OrthoDB" id="2641610at2"/>
<dbReference type="AlphaFoldDB" id="A0A0M9BMK7"/>
<comment type="caution">
    <text evidence="1">The sequence shown here is derived from an EMBL/GenBank/DDBJ whole genome shotgun (WGS) entry which is preliminary data.</text>
</comment>